<accession>A0ABQ1HF34</accession>
<name>A0ABQ1HF34_9FLAO</name>
<evidence type="ECO:0000313" key="3">
    <source>
        <dbReference type="Proteomes" id="UP000658793"/>
    </source>
</evidence>
<dbReference type="InterPro" id="IPR029045">
    <property type="entry name" value="ClpP/crotonase-like_dom_sf"/>
</dbReference>
<dbReference type="SUPFAM" id="SSF52096">
    <property type="entry name" value="ClpP/crotonase"/>
    <property type="match status" value="1"/>
</dbReference>
<proteinExistence type="predicted"/>
<dbReference type="PANTHER" id="PTHR32060:SF30">
    <property type="entry name" value="CARBOXY-TERMINAL PROCESSING PROTEASE CTPA"/>
    <property type="match status" value="1"/>
</dbReference>
<dbReference type="RefSeq" id="WP_188493620.1">
    <property type="nucleotide sequence ID" value="NZ_BMGA01000003.1"/>
</dbReference>
<keyword evidence="3" id="KW-1185">Reference proteome</keyword>
<dbReference type="Pfam" id="PF03572">
    <property type="entry name" value="Peptidase_S41"/>
    <property type="match status" value="1"/>
</dbReference>
<protein>
    <submittedName>
        <fullName evidence="2">Peptidase S41</fullName>
    </submittedName>
</protein>
<dbReference type="EMBL" id="BMGA01000003">
    <property type="protein sequence ID" value="GGA74747.1"/>
    <property type="molecule type" value="Genomic_DNA"/>
</dbReference>
<comment type="caution">
    <text evidence="2">The sequence shown here is derived from an EMBL/GenBank/DDBJ whole genome shotgun (WGS) entry which is preliminary data.</text>
</comment>
<evidence type="ECO:0000313" key="2">
    <source>
        <dbReference type="EMBL" id="GGA74747.1"/>
    </source>
</evidence>
<dbReference type="PANTHER" id="PTHR32060">
    <property type="entry name" value="TAIL-SPECIFIC PROTEASE"/>
    <property type="match status" value="1"/>
</dbReference>
<organism evidence="2 3">
    <name type="scientific">Flavobacterium palustre</name>
    <dbReference type="NCBI Taxonomy" id="1476463"/>
    <lineage>
        <taxon>Bacteria</taxon>
        <taxon>Pseudomonadati</taxon>
        <taxon>Bacteroidota</taxon>
        <taxon>Flavobacteriia</taxon>
        <taxon>Flavobacteriales</taxon>
        <taxon>Flavobacteriaceae</taxon>
        <taxon>Flavobacterium</taxon>
    </lineage>
</organism>
<feature type="domain" description="Tail specific protease" evidence="1">
    <location>
        <begin position="283"/>
        <end position="497"/>
    </location>
</feature>
<dbReference type="InterPro" id="IPR005151">
    <property type="entry name" value="Tail-specific_protease"/>
</dbReference>
<dbReference type="Proteomes" id="UP000658793">
    <property type="component" value="Unassembled WGS sequence"/>
</dbReference>
<sequence>MKKTLALFCIVLFFAQCSSIKKNNARLQQLIGVDQLKKDVDFAQKKIQKLHPKLDYYISKASLNHQFDSIKLTIDKAMTPLEFYKKISPVVASIRQGHSYVIAPEKAFSKKETKAIQKKGIGPFSQFNFSFYDNKLYIIKNKSYNKSITAGTEVVSVNGIKPKELIEEYNRFYSSDGFNTTYKKQIAPKRFISAFTTEYGIKDSLKYVLKSNDSIQTVLIKRLKLDSIDKKVRKTTPKTAVTTPAISKEYKQALRRKKRINGYDKATNSFIRTLEFFPKDSSVAILKIKGFKKGNFRKFYHESFAKIQEHKSQTLIIDLRNNGGGRLSEIVNLYSFLSDSTFVFLKKSEVVSRASLFEGAYFNKGSYPVKVVKAIFSPFVYGYLLFTVRKDKDGKNYICSGTKPHKIDKKAFKGKIYVLINGASFSASSILSSNLKGSKRATFAGEETGGDYNGTVAGFMPVVCLPHSKLKIRIGIMNIAPYHQTEVFGHGIYPDVPIIPSLEDQIQGKDTELEWIKNTLKN</sequence>
<evidence type="ECO:0000259" key="1">
    <source>
        <dbReference type="Pfam" id="PF03572"/>
    </source>
</evidence>
<reference evidence="3" key="1">
    <citation type="journal article" date="2019" name="Int. J. Syst. Evol. Microbiol.">
        <title>The Global Catalogue of Microorganisms (GCM) 10K type strain sequencing project: providing services to taxonomists for standard genome sequencing and annotation.</title>
        <authorList>
            <consortium name="The Broad Institute Genomics Platform"/>
            <consortium name="The Broad Institute Genome Sequencing Center for Infectious Disease"/>
            <person name="Wu L."/>
            <person name="Ma J."/>
        </authorList>
    </citation>
    <scope>NUCLEOTIDE SEQUENCE [LARGE SCALE GENOMIC DNA]</scope>
    <source>
        <strain evidence="3">CGMCC 1.12811</strain>
    </source>
</reference>
<gene>
    <name evidence="2" type="ORF">GCM10008015_14250</name>
</gene>
<dbReference type="Gene3D" id="3.90.226.10">
    <property type="entry name" value="2-enoyl-CoA Hydratase, Chain A, domain 1"/>
    <property type="match status" value="1"/>
</dbReference>